<keyword evidence="1" id="KW-0472">Membrane</keyword>
<keyword evidence="3" id="KW-1185">Reference proteome</keyword>
<evidence type="ECO:0000313" key="2">
    <source>
        <dbReference type="EMBL" id="WGI36674.1"/>
    </source>
</evidence>
<dbReference type="RefSeq" id="WP_280101975.1">
    <property type="nucleotide sequence ID" value="NZ_CP122979.1"/>
</dbReference>
<sequence>MKNYKYFSYKEPQFLNRNKQWLHKRRHLIYFFLFFLWTASLFLLRYSYSDKLDYRISLFLFTFNIWLTLIVIFLVKPKFSRSISLTTSYKLYYFELTEMFIYKIFYSMDKSKLSFTKIEFLEKDKIDKINVQDKENYFWIKISDKNNFTVFFGSHLKQENKSILLINGKTIELNNYLNLKKVIVQTKRKLENSIFESYLDEIIINKIHLVFTEISTLIIERSYNYE</sequence>
<keyword evidence="1" id="KW-0812">Transmembrane</keyword>
<dbReference type="EMBL" id="CP122979">
    <property type="protein sequence ID" value="WGI36674.1"/>
    <property type="molecule type" value="Genomic_DNA"/>
</dbReference>
<reference evidence="2" key="1">
    <citation type="submission" date="2023-04" db="EMBL/GenBank/DDBJ databases">
        <title>Completed genome of Mycoplasma lagogenitalium type strain 12MS.</title>
        <authorList>
            <person name="Spergser J."/>
        </authorList>
    </citation>
    <scope>NUCLEOTIDE SEQUENCE</scope>
    <source>
        <strain evidence="2">12MS</strain>
    </source>
</reference>
<evidence type="ECO:0000313" key="3">
    <source>
        <dbReference type="Proteomes" id="UP001179842"/>
    </source>
</evidence>
<keyword evidence="1" id="KW-1133">Transmembrane helix</keyword>
<feature type="transmembrane region" description="Helical" evidence="1">
    <location>
        <begin position="28"/>
        <end position="48"/>
    </location>
</feature>
<proteinExistence type="predicted"/>
<gene>
    <name evidence="2" type="ORF">QEG99_00090</name>
</gene>
<evidence type="ECO:0008006" key="4">
    <source>
        <dbReference type="Google" id="ProtNLM"/>
    </source>
</evidence>
<dbReference type="Proteomes" id="UP001179842">
    <property type="component" value="Chromosome"/>
</dbReference>
<evidence type="ECO:0000256" key="1">
    <source>
        <dbReference type="SAM" id="Phobius"/>
    </source>
</evidence>
<name>A0ABY8LTW1_9BACT</name>
<organism evidence="2 3">
    <name type="scientific">Mesomycoplasma lagogenitalium</name>
    <dbReference type="NCBI Taxonomy" id="171286"/>
    <lineage>
        <taxon>Bacteria</taxon>
        <taxon>Bacillati</taxon>
        <taxon>Mycoplasmatota</taxon>
        <taxon>Mycoplasmoidales</taxon>
        <taxon>Metamycoplasmataceae</taxon>
        <taxon>Mesomycoplasma</taxon>
    </lineage>
</organism>
<protein>
    <recommendedName>
        <fullName evidence="4">DUF3137 domain-containing protein</fullName>
    </recommendedName>
</protein>
<accession>A0ABY8LTW1</accession>
<feature type="transmembrane region" description="Helical" evidence="1">
    <location>
        <begin position="54"/>
        <end position="75"/>
    </location>
</feature>